<sequence length="96" mass="9998">MGWSAAASRGQTAIVAVPRAPSRAVPLQRAASAAAAVVTRGVSSCRFDLHQIEFSTPMQSPVAASTSSPTPPRGPLIRRLRLAPPSGRQADRIPNS</sequence>
<dbReference type="Proteomes" id="UP000007883">
    <property type="component" value="Chromosome"/>
</dbReference>
<evidence type="ECO:0000256" key="1">
    <source>
        <dbReference type="SAM" id="MobiDB-lite"/>
    </source>
</evidence>
<evidence type="ECO:0000313" key="3">
    <source>
        <dbReference type="Proteomes" id="UP000007883"/>
    </source>
</evidence>
<dbReference type="PATRIC" id="fig|983917.3.peg.2358"/>
<dbReference type="STRING" id="983917.RGE_24240"/>
<name>I0HRX8_RUBGI</name>
<organism evidence="2 3">
    <name type="scientific">Rubrivivax gelatinosus (strain NBRC 100245 / IL144)</name>
    <dbReference type="NCBI Taxonomy" id="983917"/>
    <lineage>
        <taxon>Bacteria</taxon>
        <taxon>Pseudomonadati</taxon>
        <taxon>Pseudomonadota</taxon>
        <taxon>Betaproteobacteria</taxon>
        <taxon>Burkholderiales</taxon>
        <taxon>Sphaerotilaceae</taxon>
        <taxon>Rubrivivax</taxon>
    </lineage>
</organism>
<gene>
    <name evidence="2" type="ordered locus">RGE_24240</name>
</gene>
<feature type="region of interest" description="Disordered" evidence="1">
    <location>
        <begin position="56"/>
        <end position="96"/>
    </location>
</feature>
<dbReference type="KEGG" id="rge:RGE_24240"/>
<keyword evidence="3" id="KW-1185">Reference proteome</keyword>
<dbReference type="EMBL" id="AP012320">
    <property type="protein sequence ID" value="BAL95765.1"/>
    <property type="molecule type" value="Genomic_DNA"/>
</dbReference>
<accession>I0HRX8</accession>
<reference evidence="2 3" key="1">
    <citation type="journal article" date="2012" name="J. Bacteriol.">
        <title>Complete genome sequence of phototrophic betaproteobacterium Rubrivivax gelatinosus IL144.</title>
        <authorList>
            <person name="Nagashima S."/>
            <person name="Kamimura A."/>
            <person name="Shimizu T."/>
            <person name="Nakamura-isaki S."/>
            <person name="Aono E."/>
            <person name="Sakamoto K."/>
            <person name="Ichikawa N."/>
            <person name="Nakazawa H."/>
            <person name="Sekine M."/>
            <person name="Yamazaki S."/>
            <person name="Fujita N."/>
            <person name="Shimada K."/>
            <person name="Hanada S."/>
            <person name="Nagashima K.V.P."/>
        </authorList>
    </citation>
    <scope>NUCLEOTIDE SEQUENCE [LARGE SCALE GENOMIC DNA]</scope>
    <source>
        <strain evidence="3">NBRC 100245 / IL144</strain>
    </source>
</reference>
<dbReference type="HOGENOM" id="CLU_2357966_0_0_4"/>
<proteinExistence type="predicted"/>
<dbReference type="AlphaFoldDB" id="I0HRX8"/>
<evidence type="ECO:0000313" key="2">
    <source>
        <dbReference type="EMBL" id="BAL95765.1"/>
    </source>
</evidence>
<protein>
    <submittedName>
        <fullName evidence="2">Uncharacterized protein</fullName>
    </submittedName>
</protein>